<dbReference type="Pfam" id="PF20409">
    <property type="entry name" value="SnoaL_5"/>
    <property type="match status" value="1"/>
</dbReference>
<dbReference type="InterPro" id="IPR046860">
    <property type="entry name" value="SnoaL_5"/>
</dbReference>
<sequence>MEHVWVDAMELMEIANELVAGCREGREEANLDKLYAPDAVSVEAMDMGNGRETVGVEGIKGKHAWFGSMYEILDGTVGDPFPHGPDRFAVTFNMKAKNKETGVVEDMEEVALYHVADGKIVREEFFYTE</sequence>
<keyword evidence="3" id="KW-1185">Reference proteome</keyword>
<dbReference type="EMBL" id="QBKS01000001">
    <property type="protein sequence ID" value="PTX56528.1"/>
    <property type="molecule type" value="Genomic_DNA"/>
</dbReference>
<accession>A0A2T6BKE6</accession>
<dbReference type="InterPro" id="IPR032710">
    <property type="entry name" value="NTF2-like_dom_sf"/>
</dbReference>
<feature type="domain" description="SnoaL-like" evidence="1">
    <location>
        <begin position="13"/>
        <end position="127"/>
    </location>
</feature>
<comment type="caution">
    <text evidence="2">The sequence shown here is derived from an EMBL/GenBank/DDBJ whole genome shotgun (WGS) entry which is preliminary data.</text>
</comment>
<dbReference type="Proteomes" id="UP000243978">
    <property type="component" value="Unassembled WGS sequence"/>
</dbReference>
<protein>
    <submittedName>
        <fullName evidence="2">SnoaL-like protein</fullName>
    </submittedName>
</protein>
<evidence type="ECO:0000313" key="3">
    <source>
        <dbReference type="Proteomes" id="UP000243978"/>
    </source>
</evidence>
<dbReference type="SUPFAM" id="SSF54427">
    <property type="entry name" value="NTF2-like"/>
    <property type="match status" value="1"/>
</dbReference>
<proteinExistence type="predicted"/>
<gene>
    <name evidence="2" type="ORF">C8N43_1187</name>
</gene>
<dbReference type="AlphaFoldDB" id="A0A2T6BKE6"/>
<name>A0A2T6BKE6_9RHOB</name>
<organism evidence="2 3">
    <name type="scientific">Litoreibacter ponti</name>
    <dbReference type="NCBI Taxonomy" id="1510457"/>
    <lineage>
        <taxon>Bacteria</taxon>
        <taxon>Pseudomonadati</taxon>
        <taxon>Pseudomonadota</taxon>
        <taxon>Alphaproteobacteria</taxon>
        <taxon>Rhodobacterales</taxon>
        <taxon>Roseobacteraceae</taxon>
        <taxon>Litoreibacter</taxon>
    </lineage>
</organism>
<reference evidence="2 3" key="1">
    <citation type="submission" date="2018-04" db="EMBL/GenBank/DDBJ databases">
        <title>Genomic Encyclopedia of Archaeal and Bacterial Type Strains, Phase II (KMG-II): from individual species to whole genera.</title>
        <authorList>
            <person name="Goeker M."/>
        </authorList>
    </citation>
    <scope>NUCLEOTIDE SEQUENCE [LARGE SCALE GENOMIC DNA]</scope>
    <source>
        <strain evidence="2 3">DSM 100977</strain>
    </source>
</reference>
<evidence type="ECO:0000259" key="1">
    <source>
        <dbReference type="Pfam" id="PF20409"/>
    </source>
</evidence>
<dbReference type="Gene3D" id="3.10.450.50">
    <property type="match status" value="1"/>
</dbReference>
<evidence type="ECO:0000313" key="2">
    <source>
        <dbReference type="EMBL" id="PTX56528.1"/>
    </source>
</evidence>